<dbReference type="AlphaFoldDB" id="A0A1J9Q636"/>
<evidence type="ECO:0000256" key="1">
    <source>
        <dbReference type="SAM" id="MobiDB-lite"/>
    </source>
</evidence>
<feature type="compositionally biased region" description="Low complexity" evidence="1">
    <location>
        <begin position="605"/>
        <end position="620"/>
    </location>
</feature>
<dbReference type="EMBL" id="LGRN01000741">
    <property type="protein sequence ID" value="OJD10613.1"/>
    <property type="molecule type" value="Genomic_DNA"/>
</dbReference>
<keyword evidence="3" id="KW-1185">Reference proteome</keyword>
<feature type="region of interest" description="Disordered" evidence="1">
    <location>
        <begin position="940"/>
        <end position="1022"/>
    </location>
</feature>
<feature type="region of interest" description="Disordered" evidence="1">
    <location>
        <begin position="154"/>
        <end position="197"/>
    </location>
</feature>
<accession>A0A1J9Q636</accession>
<dbReference type="Proteomes" id="UP000182235">
    <property type="component" value="Unassembled WGS sequence"/>
</dbReference>
<proteinExistence type="predicted"/>
<dbReference type="STRING" id="1447872.A0A1J9Q636"/>
<reference evidence="2 3" key="1">
    <citation type="submission" date="2015-07" db="EMBL/GenBank/DDBJ databases">
        <title>Emmonsia species relationships and genome sequence.</title>
        <authorList>
            <consortium name="The Broad Institute Genomics Platform"/>
            <person name="Cuomo C.A."/>
            <person name="Munoz J.F."/>
            <person name="Imamovic A."/>
            <person name="Priest M.E."/>
            <person name="Young S."/>
            <person name="Clay O.K."/>
            <person name="McEwen J.G."/>
        </authorList>
    </citation>
    <scope>NUCLEOTIDE SEQUENCE [LARGE SCALE GENOMIC DNA]</scope>
    <source>
        <strain evidence="2 3">UAMH 9510</strain>
    </source>
</reference>
<feature type="compositionally biased region" description="Low complexity" evidence="1">
    <location>
        <begin position="29"/>
        <end position="52"/>
    </location>
</feature>
<sequence>MGGTTVTYNHARPLAAERPIVTVMDDGSDSGSCSRTSPSSHTSRTSYTSTQSDYPHPAKRQRTDSYNLRQSKSWQEIGNPDVSSAPQIRTHRRLSFGQRSSPLCHVAAPAKERDIHSTIASKSDLFSFVKYPCDNNPIAVAIWLAQKIHNIKKNQSSHPRIPSLDPGALTNNASQRPKRRRNQAKNDSPLYPAGGFRLSSPGTFREFNSKHNCESQTAMDIEQAHEEQYLSGNSFSTKLFHSQMDLEARRIAPKLAKLKLFKPGFGDRLFDSMLNDHRIDADTAAAGKLLVSALVALTCPKPQSAYQAAADALIKALDPESPQSPRFTKALATLSNDPDVKKAAGVIVAQINTSDFAMGLDGEYDAYSGLSSYYNPNASHSPQCVNEKQTSIVARPLENHLEGPQCNPSTCSSISSSSCPSRHFLPENIITNASSGSVDNQSISVAENSLSSTMPPRHSNRVKKPTIRAIEAKLSSPANSSTKGQAPKALKRAEDKIIASTSKESSVRKTDMDATNKEASDTSDAVDLALAPPKRPLAASSIDKIASLARVDGLSRTARQPKRPFASHSVDQIAAAASLDKFMSARAAQPNLPKREPKTPRTTKSKASASVLSSSAPTLSPETNAMVEQLLGLATAASEFGFQPEVEIDLHRARRDWYAEQLAAALNQAATEKSLETDRAQSSQVAAAYESSLSSQPATSVTNDHLLETGGATPTTPTEDFALTVPSCPDSVAVTKDADASAGVAAALAFPSVQAIDAIERTNAYQPTTVENLVSDDCVESDVFRWLTSASDQTFLDSSVLSHSYLLRPWTDNDGWIHTGLGNEHNEEKVIVPDTYIWIRPRDTFNNPRIAPSPPKVKSLIQIELDDAFGYPPPGRKPNLPLELEGPFTTEDVAVEMEKAKVFLAAQIRGIIIDRSTPLNHIRLAIKKYDEVYAVEEVASSASDGNENSKGKALTKPSDTSAGTSRRTRASRKQTAGQPRGIVSPKREDDEPPVKLNTVTRNKKRRLNTDAPIPEWSSVDLDDGSGNLEATESIAVDSRPVLLVPRGPGRPSRRAAVTPTTAATRGTRQARQRSKSAPRQAQPKSIIPPVSGTVADGPVNASVTPDAKDIPSEKDAISITAQPEQI</sequence>
<feature type="compositionally biased region" description="Low complexity" evidence="1">
    <location>
        <begin position="708"/>
        <end position="719"/>
    </location>
</feature>
<gene>
    <name evidence="2" type="ORF">AJ78_08424</name>
</gene>
<organism evidence="2 3">
    <name type="scientific">Emergomyces pasteurianus Ep9510</name>
    <dbReference type="NCBI Taxonomy" id="1447872"/>
    <lineage>
        <taxon>Eukaryota</taxon>
        <taxon>Fungi</taxon>
        <taxon>Dikarya</taxon>
        <taxon>Ascomycota</taxon>
        <taxon>Pezizomycotina</taxon>
        <taxon>Eurotiomycetes</taxon>
        <taxon>Eurotiomycetidae</taxon>
        <taxon>Onygenales</taxon>
        <taxon>Ajellomycetaceae</taxon>
        <taxon>Emergomyces</taxon>
    </lineage>
</organism>
<feature type="compositionally biased region" description="Polar residues" evidence="1">
    <location>
        <begin position="64"/>
        <end position="86"/>
    </location>
</feature>
<feature type="compositionally biased region" description="Basic and acidic residues" evidence="1">
    <location>
        <begin position="1106"/>
        <end position="1116"/>
    </location>
</feature>
<feature type="region of interest" description="Disordered" evidence="1">
    <location>
        <begin position="23"/>
        <end position="86"/>
    </location>
</feature>
<feature type="compositionally biased region" description="Basic and acidic residues" evidence="1">
    <location>
        <begin position="505"/>
        <end position="520"/>
    </location>
</feature>
<feature type="compositionally biased region" description="Polar residues" evidence="1">
    <location>
        <begin position="686"/>
        <end position="703"/>
    </location>
</feature>
<dbReference type="OrthoDB" id="4505596at2759"/>
<protein>
    <submittedName>
        <fullName evidence="2">Uncharacterized protein</fullName>
    </submittedName>
</protein>
<feature type="region of interest" description="Disordered" evidence="1">
    <location>
        <begin position="1045"/>
        <end position="1126"/>
    </location>
</feature>
<feature type="region of interest" description="Disordered" evidence="1">
    <location>
        <begin position="686"/>
        <end position="719"/>
    </location>
</feature>
<feature type="region of interest" description="Disordered" evidence="1">
    <location>
        <begin position="586"/>
        <end position="620"/>
    </location>
</feature>
<name>A0A1J9Q636_9EURO</name>
<feature type="region of interest" description="Disordered" evidence="1">
    <location>
        <begin position="472"/>
        <end position="528"/>
    </location>
</feature>
<comment type="caution">
    <text evidence="2">The sequence shown here is derived from an EMBL/GenBank/DDBJ whole genome shotgun (WGS) entry which is preliminary data.</text>
</comment>
<evidence type="ECO:0000313" key="3">
    <source>
        <dbReference type="Proteomes" id="UP000182235"/>
    </source>
</evidence>
<evidence type="ECO:0000313" key="2">
    <source>
        <dbReference type="EMBL" id="OJD10613.1"/>
    </source>
</evidence>
<feature type="compositionally biased region" description="Low complexity" evidence="1">
    <location>
        <begin position="1045"/>
        <end position="1067"/>
    </location>
</feature>
<dbReference type="VEuPathDB" id="FungiDB:AJ78_08424"/>